<dbReference type="RefSeq" id="WP_211546385.1">
    <property type="nucleotide sequence ID" value="NZ_JAGTUF010000002.1"/>
</dbReference>
<feature type="transmembrane region" description="Helical" evidence="1">
    <location>
        <begin position="23"/>
        <end position="41"/>
    </location>
</feature>
<protein>
    <submittedName>
        <fullName evidence="2">Uncharacterized protein</fullName>
    </submittedName>
</protein>
<evidence type="ECO:0000313" key="2">
    <source>
        <dbReference type="EMBL" id="MBR9970870.1"/>
    </source>
</evidence>
<feature type="transmembrane region" description="Helical" evidence="1">
    <location>
        <begin position="118"/>
        <end position="140"/>
    </location>
</feature>
<gene>
    <name evidence="2" type="ORF">KEC16_03980</name>
</gene>
<dbReference type="EMBL" id="JAGTUF010000002">
    <property type="protein sequence ID" value="MBR9970870.1"/>
    <property type="molecule type" value="Genomic_DNA"/>
</dbReference>
<feature type="transmembrane region" description="Helical" evidence="1">
    <location>
        <begin position="47"/>
        <end position="67"/>
    </location>
</feature>
<feature type="transmembrane region" description="Helical" evidence="1">
    <location>
        <begin position="88"/>
        <end position="106"/>
    </location>
</feature>
<evidence type="ECO:0000313" key="3">
    <source>
        <dbReference type="Proteomes" id="UP000680714"/>
    </source>
</evidence>
<organism evidence="2 3">
    <name type="scientific">Magnetospirillum sulfuroxidans</name>
    <dbReference type="NCBI Taxonomy" id="611300"/>
    <lineage>
        <taxon>Bacteria</taxon>
        <taxon>Pseudomonadati</taxon>
        <taxon>Pseudomonadota</taxon>
        <taxon>Alphaproteobacteria</taxon>
        <taxon>Rhodospirillales</taxon>
        <taxon>Rhodospirillaceae</taxon>
        <taxon>Magnetospirillum</taxon>
    </lineage>
</organism>
<proteinExistence type="predicted"/>
<sequence>MPFPILETLRQALLTLRFRPRQWLVAFSPMLALEFAALVWSEYALPLRLLAMPLAIPCACAWHRNLIAGESVRIRWGRAEWLFLKTSLMVGLLSLLPMLLTAVAMTQLGEEITWKHHILFLVTFFVITWITLPTVLTLPANALGHDPTSKDFAKLVAPHRLRLSALLMALPLTDAMISLLLSPLDSWAHYIDTMLRLIFWPLGVSVLSLAYIWVSHSSAKDHAE</sequence>
<feature type="transmembrane region" description="Helical" evidence="1">
    <location>
        <begin position="193"/>
        <end position="214"/>
    </location>
</feature>
<reference evidence="2 3" key="1">
    <citation type="submission" date="2021-04" db="EMBL/GenBank/DDBJ databases">
        <title>Magnetospirillum sulfuroxidans sp. nov., a facultative chemolithoautotrophic sulfur-oxidizing alphaproteobacterium isolated from freshwater sediment and proposals for Paramagetospirillum gen. nov., and Magnetospirillaceae fam. nov.</title>
        <authorList>
            <person name="Koziaeva V."/>
            <person name="Geelhoed J.S."/>
            <person name="Sorokin D.Y."/>
            <person name="Grouzdev D.S."/>
        </authorList>
    </citation>
    <scope>NUCLEOTIDE SEQUENCE [LARGE SCALE GENOMIC DNA]</scope>
    <source>
        <strain evidence="2 3">J10</strain>
    </source>
</reference>
<feature type="transmembrane region" description="Helical" evidence="1">
    <location>
        <begin position="161"/>
        <end position="181"/>
    </location>
</feature>
<accession>A0ABS5I8V1</accession>
<evidence type="ECO:0000256" key="1">
    <source>
        <dbReference type="SAM" id="Phobius"/>
    </source>
</evidence>
<dbReference type="Proteomes" id="UP000680714">
    <property type="component" value="Unassembled WGS sequence"/>
</dbReference>
<keyword evidence="1" id="KW-1133">Transmembrane helix</keyword>
<name>A0ABS5I8V1_9PROT</name>
<comment type="caution">
    <text evidence="2">The sequence shown here is derived from an EMBL/GenBank/DDBJ whole genome shotgun (WGS) entry which is preliminary data.</text>
</comment>
<keyword evidence="1" id="KW-0472">Membrane</keyword>
<keyword evidence="3" id="KW-1185">Reference proteome</keyword>
<keyword evidence="1" id="KW-0812">Transmembrane</keyword>